<proteinExistence type="predicted"/>
<organism evidence="1 2">
    <name type="scientific">Chthoniobacter flavus Ellin428</name>
    <dbReference type="NCBI Taxonomy" id="497964"/>
    <lineage>
        <taxon>Bacteria</taxon>
        <taxon>Pseudomonadati</taxon>
        <taxon>Verrucomicrobiota</taxon>
        <taxon>Spartobacteria</taxon>
        <taxon>Chthoniobacterales</taxon>
        <taxon>Chthoniobacteraceae</taxon>
        <taxon>Chthoniobacter</taxon>
    </lineage>
</organism>
<name>B4DAK6_9BACT</name>
<dbReference type="Proteomes" id="UP000005824">
    <property type="component" value="Unassembled WGS sequence"/>
</dbReference>
<evidence type="ECO:0000313" key="1">
    <source>
        <dbReference type="EMBL" id="EDY16524.1"/>
    </source>
</evidence>
<protein>
    <submittedName>
        <fullName evidence="1">Uncharacterized protein</fullName>
    </submittedName>
</protein>
<dbReference type="STRING" id="497964.CfE428DRAFT_5947"/>
<reference evidence="1 2" key="1">
    <citation type="journal article" date="2011" name="J. Bacteriol.">
        <title>Genome sequence of Chthoniobacter flavus Ellin428, an aerobic heterotrophic soil bacterium.</title>
        <authorList>
            <person name="Kant R."/>
            <person name="van Passel M.W."/>
            <person name="Palva A."/>
            <person name="Lucas S."/>
            <person name="Lapidus A."/>
            <person name="Glavina Del Rio T."/>
            <person name="Dalin E."/>
            <person name="Tice H."/>
            <person name="Bruce D."/>
            <person name="Goodwin L."/>
            <person name="Pitluck S."/>
            <person name="Larimer F.W."/>
            <person name="Land M.L."/>
            <person name="Hauser L."/>
            <person name="Sangwan P."/>
            <person name="de Vos W.M."/>
            <person name="Janssen P.H."/>
            <person name="Smidt H."/>
        </authorList>
    </citation>
    <scope>NUCLEOTIDE SEQUENCE [LARGE SCALE GENOMIC DNA]</scope>
    <source>
        <strain evidence="1 2">Ellin428</strain>
    </source>
</reference>
<comment type="caution">
    <text evidence="1">The sequence shown here is derived from an EMBL/GenBank/DDBJ whole genome shotgun (WGS) entry which is preliminary data.</text>
</comment>
<dbReference type="AlphaFoldDB" id="B4DAK6"/>
<dbReference type="InParanoid" id="B4DAK6"/>
<evidence type="ECO:0000313" key="2">
    <source>
        <dbReference type="Proteomes" id="UP000005824"/>
    </source>
</evidence>
<keyword evidence="2" id="KW-1185">Reference proteome</keyword>
<accession>B4DAK6</accession>
<sequence>MVTRAVGHRSLAIEGAGRYLCRVSFDALLKEVEALDATARRKLIAYMITLEDRRQTEYAEKLAQKIDDQTPGKWLTVEQCERELGLED</sequence>
<dbReference type="EMBL" id="ABVL01000031">
    <property type="protein sequence ID" value="EDY16524.1"/>
    <property type="molecule type" value="Genomic_DNA"/>
</dbReference>
<gene>
    <name evidence="1" type="ORF">CfE428DRAFT_5947</name>
</gene>